<reference evidence="1" key="2">
    <citation type="submission" date="2020-09" db="EMBL/GenBank/DDBJ databases">
        <authorList>
            <person name="Sun Q."/>
            <person name="Kim S."/>
        </authorList>
    </citation>
    <scope>NUCLEOTIDE SEQUENCE</scope>
    <source>
        <strain evidence="1">KCTC 23732</strain>
    </source>
</reference>
<reference evidence="1" key="1">
    <citation type="journal article" date="2014" name="Int. J. Syst. Evol. Microbiol.">
        <title>Complete genome sequence of Corynebacterium casei LMG S-19264T (=DSM 44701T), isolated from a smear-ripened cheese.</title>
        <authorList>
            <consortium name="US DOE Joint Genome Institute (JGI-PGF)"/>
            <person name="Walter F."/>
            <person name="Albersmeier A."/>
            <person name="Kalinowski J."/>
            <person name="Ruckert C."/>
        </authorList>
    </citation>
    <scope>NUCLEOTIDE SEQUENCE</scope>
    <source>
        <strain evidence="1">KCTC 23732</strain>
    </source>
</reference>
<organism evidence="1 2">
    <name type="scientific">Advenella faeciporci</name>
    <dbReference type="NCBI Taxonomy" id="797535"/>
    <lineage>
        <taxon>Bacteria</taxon>
        <taxon>Pseudomonadati</taxon>
        <taxon>Pseudomonadota</taxon>
        <taxon>Betaproteobacteria</taxon>
        <taxon>Burkholderiales</taxon>
        <taxon>Alcaligenaceae</taxon>
    </lineage>
</organism>
<protein>
    <submittedName>
        <fullName evidence="1">Uncharacterized protein</fullName>
    </submittedName>
</protein>
<comment type="caution">
    <text evidence="1">The sequence shown here is derived from an EMBL/GenBank/DDBJ whole genome shotgun (WGS) entry which is preliminary data.</text>
</comment>
<sequence>MIAIVIKITGIKIEGFIPIASITEIIDMKKLNLLLFLLKKIKYNERLNNKAAKVYSICHIAISNIAFELKIPTKTIDITTNICSDKKYNFDGLTNKAENLDITNSNK</sequence>
<accession>A0A918JQK6</accession>
<dbReference type="Proteomes" id="UP000608345">
    <property type="component" value="Unassembled WGS sequence"/>
</dbReference>
<evidence type="ECO:0000313" key="1">
    <source>
        <dbReference type="EMBL" id="GGW96140.1"/>
    </source>
</evidence>
<gene>
    <name evidence="1" type="ORF">GCM10011450_27180</name>
</gene>
<keyword evidence="2" id="KW-1185">Reference proteome</keyword>
<proteinExistence type="predicted"/>
<dbReference type="AlphaFoldDB" id="A0A918JQK6"/>
<evidence type="ECO:0000313" key="2">
    <source>
        <dbReference type="Proteomes" id="UP000608345"/>
    </source>
</evidence>
<dbReference type="EMBL" id="BMYS01000029">
    <property type="protein sequence ID" value="GGW96140.1"/>
    <property type="molecule type" value="Genomic_DNA"/>
</dbReference>
<name>A0A918JQK6_9BURK</name>